<evidence type="ECO:0000256" key="1">
    <source>
        <dbReference type="SAM" id="Coils"/>
    </source>
</evidence>
<dbReference type="AlphaFoldDB" id="A0AAN0VFY4"/>
<dbReference type="KEGG" id="gbc:GbCGDNIH3_7036"/>
<accession>A0AAN0VFY4</accession>
<sequence>MDSSHGDHPLVARVEKLTPRAAAWLVAALVSCGVPTATFLLSREKESVVTHRDADDVRSRLAAVEDARKLENASERLRDLEEKLLEMRGAIDRAAQERAALSEKYHALDRFLAGLAIQVDAATQEIREMRHRGGR</sequence>
<dbReference type="RefSeq" id="WP_025286837.1">
    <property type="nucleotide sequence ID" value="NZ_CP003181.2"/>
</dbReference>
<organism evidence="3 4">
    <name type="scientific">Granulibacter bethesdensis</name>
    <dbReference type="NCBI Taxonomy" id="364410"/>
    <lineage>
        <taxon>Bacteria</taxon>
        <taxon>Pseudomonadati</taxon>
        <taxon>Pseudomonadota</taxon>
        <taxon>Alphaproteobacteria</taxon>
        <taxon>Acetobacterales</taxon>
        <taxon>Acetobacteraceae</taxon>
        <taxon>Granulibacter</taxon>
    </lineage>
</organism>
<keyword evidence="2" id="KW-0472">Membrane</keyword>
<name>A0AAN0VFY4_9PROT</name>
<evidence type="ECO:0000256" key="2">
    <source>
        <dbReference type="SAM" id="Phobius"/>
    </source>
</evidence>
<evidence type="ECO:0000313" key="3">
    <source>
        <dbReference type="EMBL" id="AHJ63276.1"/>
    </source>
</evidence>
<keyword evidence="2" id="KW-0812">Transmembrane</keyword>
<evidence type="ECO:0000313" key="4">
    <source>
        <dbReference type="Proteomes" id="UP000019438"/>
    </source>
</evidence>
<proteinExistence type="predicted"/>
<reference evidence="4" key="1">
    <citation type="submission" date="2012-06" db="EMBL/GenBank/DDBJ databases">
        <title>Genome analysis of multiple Granulibacter bethesdensis isolates demonstrates substantial genome diversity.</title>
        <authorList>
            <person name="Greenberg D.E."/>
            <person name="Porcella S.F."/>
            <person name="Zarember K."/>
            <person name="Zelazny A.M."/>
            <person name="Bruno D."/>
            <person name="Martens C."/>
            <person name="Barbian K.D."/>
            <person name="Jaske E."/>
            <person name="Holland S.M."/>
        </authorList>
    </citation>
    <scope>NUCLEOTIDE SEQUENCE [LARGE SCALE GENOMIC DNA]</scope>
    <source>
        <strain evidence="4">CGDNIH3</strain>
    </source>
</reference>
<dbReference type="Proteomes" id="UP000019438">
    <property type="component" value="Chromosome"/>
</dbReference>
<dbReference type="EMBL" id="CP003181">
    <property type="protein sequence ID" value="AHJ63276.1"/>
    <property type="molecule type" value="Genomic_DNA"/>
</dbReference>
<keyword evidence="2" id="KW-1133">Transmembrane helix</keyword>
<feature type="coiled-coil region" evidence="1">
    <location>
        <begin position="63"/>
        <end position="132"/>
    </location>
</feature>
<gene>
    <name evidence="3" type="ORF">GbCGDNIH3_7036</name>
</gene>
<keyword evidence="1" id="KW-0175">Coiled coil</keyword>
<feature type="transmembrane region" description="Helical" evidence="2">
    <location>
        <begin position="21"/>
        <end position="42"/>
    </location>
</feature>
<protein>
    <submittedName>
        <fullName evidence="3">Uncharacterized protein</fullName>
    </submittedName>
</protein>